<keyword evidence="3" id="KW-1185">Reference proteome</keyword>
<name>A0A834TVK7_9FABA</name>
<protein>
    <submittedName>
        <fullName evidence="2">Uncharacterized protein</fullName>
    </submittedName>
</protein>
<sequence>MAMEILVQMKDKFLKFLPRQPVASMAFQIQNPTLSPSRSVAGGGNRTPPRSHIVSIIPKEARRKLRSSSFSAREPTSPKVSCMGEVKGKKKKKKGARKNKASEAKESAAAEKVKKEKTLLWIFKGTYGECESPKESSRSGKALVLELEEKKAPSDTESPVPSLGTMKKFASGRGTLSDFGVKLAQRIFKDLGIQCTEYEELANKTWVALGLTQIGFSQA</sequence>
<organism evidence="2 3">
    <name type="scientific">Senna tora</name>
    <dbReference type="NCBI Taxonomy" id="362788"/>
    <lineage>
        <taxon>Eukaryota</taxon>
        <taxon>Viridiplantae</taxon>
        <taxon>Streptophyta</taxon>
        <taxon>Embryophyta</taxon>
        <taxon>Tracheophyta</taxon>
        <taxon>Spermatophyta</taxon>
        <taxon>Magnoliopsida</taxon>
        <taxon>eudicotyledons</taxon>
        <taxon>Gunneridae</taxon>
        <taxon>Pentapetalae</taxon>
        <taxon>rosids</taxon>
        <taxon>fabids</taxon>
        <taxon>Fabales</taxon>
        <taxon>Fabaceae</taxon>
        <taxon>Caesalpinioideae</taxon>
        <taxon>Cassia clade</taxon>
        <taxon>Senna</taxon>
    </lineage>
</organism>
<evidence type="ECO:0000313" key="2">
    <source>
        <dbReference type="EMBL" id="KAF7829007.1"/>
    </source>
</evidence>
<dbReference type="PANTHER" id="PTHR34779">
    <property type="entry name" value="OS09G0542900 PROTEIN"/>
    <property type="match status" value="1"/>
</dbReference>
<dbReference type="OrthoDB" id="1926132at2759"/>
<feature type="compositionally biased region" description="Basic residues" evidence="1">
    <location>
        <begin position="88"/>
        <end position="99"/>
    </location>
</feature>
<comment type="caution">
    <text evidence="2">The sequence shown here is derived from an EMBL/GenBank/DDBJ whole genome shotgun (WGS) entry which is preliminary data.</text>
</comment>
<dbReference type="PANTHER" id="PTHR34779:SF7">
    <property type="entry name" value="DUF3741 DOMAIN-CONTAINING PROTEIN"/>
    <property type="match status" value="1"/>
</dbReference>
<feature type="compositionally biased region" description="Basic and acidic residues" evidence="1">
    <location>
        <begin position="100"/>
        <end position="109"/>
    </location>
</feature>
<feature type="region of interest" description="Disordered" evidence="1">
    <location>
        <begin position="61"/>
        <end position="109"/>
    </location>
</feature>
<dbReference type="EMBL" id="JAAIUW010000006">
    <property type="protein sequence ID" value="KAF7829007.1"/>
    <property type="molecule type" value="Genomic_DNA"/>
</dbReference>
<accession>A0A834TVK7</accession>
<gene>
    <name evidence="2" type="ORF">G2W53_020171</name>
</gene>
<proteinExistence type="predicted"/>
<evidence type="ECO:0000313" key="3">
    <source>
        <dbReference type="Proteomes" id="UP000634136"/>
    </source>
</evidence>
<reference evidence="2" key="1">
    <citation type="submission" date="2020-09" db="EMBL/GenBank/DDBJ databases">
        <title>Genome-Enabled Discovery of Anthraquinone Biosynthesis in Senna tora.</title>
        <authorList>
            <person name="Kang S.-H."/>
            <person name="Pandey R.P."/>
            <person name="Lee C.-M."/>
            <person name="Sim J.-S."/>
            <person name="Jeong J.-T."/>
            <person name="Choi B.-S."/>
            <person name="Jung M."/>
            <person name="Ginzburg D."/>
            <person name="Zhao K."/>
            <person name="Won S.Y."/>
            <person name="Oh T.-J."/>
            <person name="Yu Y."/>
            <person name="Kim N.-H."/>
            <person name="Lee O.R."/>
            <person name="Lee T.-H."/>
            <person name="Bashyal P."/>
            <person name="Kim T.-S."/>
            <person name="Lee W.-H."/>
            <person name="Kawkins C."/>
            <person name="Kim C.-K."/>
            <person name="Kim J.S."/>
            <person name="Ahn B.O."/>
            <person name="Rhee S.Y."/>
            <person name="Sohng J.K."/>
        </authorList>
    </citation>
    <scope>NUCLEOTIDE SEQUENCE</scope>
    <source>
        <tissue evidence="2">Leaf</tissue>
    </source>
</reference>
<evidence type="ECO:0000256" key="1">
    <source>
        <dbReference type="SAM" id="MobiDB-lite"/>
    </source>
</evidence>
<dbReference type="AlphaFoldDB" id="A0A834TVK7"/>
<dbReference type="Proteomes" id="UP000634136">
    <property type="component" value="Unassembled WGS sequence"/>
</dbReference>
<dbReference type="InterPro" id="IPR038796">
    <property type="entry name" value="At1g76070-like"/>
</dbReference>